<protein>
    <recommendedName>
        <fullName evidence="5">Tetratricopeptide repeat protein</fullName>
    </recommendedName>
</protein>
<evidence type="ECO:0000313" key="3">
    <source>
        <dbReference type="EMBL" id="GLR16649.1"/>
    </source>
</evidence>
<sequence length="255" mass="29348">MRALSIIFLLFFSFHFLSGSDIKDAKAVLNEANQAFEAKKYDEAINLYTSLVHDYESAPLYHNLSLSHYYQGNLAESILYMEKANKIAPLNRDINKNLKLLEENVDSEISRLPDFFLKAWLDSVSKIASISTWLWLHIITLIIAIVLLYFYLIKGNDFNLHFYYIRGVIIGLFILSLILGGISFNRSQLKNDTRSAIIMQDSVPLRMGAEANSQEVMKANQGVKVKIEDEIGDFYKVKLQDYTEAWLKKEFVEII</sequence>
<organism evidence="3 4">
    <name type="scientific">Portibacter lacus</name>
    <dbReference type="NCBI Taxonomy" id="1099794"/>
    <lineage>
        <taxon>Bacteria</taxon>
        <taxon>Pseudomonadati</taxon>
        <taxon>Bacteroidota</taxon>
        <taxon>Saprospiria</taxon>
        <taxon>Saprospirales</taxon>
        <taxon>Haliscomenobacteraceae</taxon>
        <taxon>Portibacter</taxon>
    </lineage>
</organism>
<dbReference type="SUPFAM" id="SSF48452">
    <property type="entry name" value="TPR-like"/>
    <property type="match status" value="1"/>
</dbReference>
<comment type="caution">
    <text evidence="3">The sequence shown here is derived from an EMBL/GenBank/DDBJ whole genome shotgun (WGS) entry which is preliminary data.</text>
</comment>
<dbReference type="Proteomes" id="UP001156666">
    <property type="component" value="Unassembled WGS sequence"/>
</dbReference>
<reference evidence="3" key="1">
    <citation type="journal article" date="2014" name="Int. J. Syst. Evol. Microbiol.">
        <title>Complete genome sequence of Corynebacterium casei LMG S-19264T (=DSM 44701T), isolated from a smear-ripened cheese.</title>
        <authorList>
            <consortium name="US DOE Joint Genome Institute (JGI-PGF)"/>
            <person name="Walter F."/>
            <person name="Albersmeier A."/>
            <person name="Kalinowski J."/>
            <person name="Ruckert C."/>
        </authorList>
    </citation>
    <scope>NUCLEOTIDE SEQUENCE</scope>
    <source>
        <strain evidence="3">NBRC 108769</strain>
    </source>
</reference>
<evidence type="ECO:0008006" key="5">
    <source>
        <dbReference type="Google" id="ProtNLM"/>
    </source>
</evidence>
<dbReference type="EMBL" id="BSOH01000007">
    <property type="protein sequence ID" value="GLR16649.1"/>
    <property type="molecule type" value="Genomic_DNA"/>
</dbReference>
<evidence type="ECO:0000313" key="4">
    <source>
        <dbReference type="Proteomes" id="UP001156666"/>
    </source>
</evidence>
<keyword evidence="1" id="KW-0472">Membrane</keyword>
<reference evidence="3" key="2">
    <citation type="submission" date="2023-01" db="EMBL/GenBank/DDBJ databases">
        <title>Draft genome sequence of Portibacter lacus strain NBRC 108769.</title>
        <authorList>
            <person name="Sun Q."/>
            <person name="Mori K."/>
        </authorList>
    </citation>
    <scope>NUCLEOTIDE SEQUENCE</scope>
    <source>
        <strain evidence="3">NBRC 108769</strain>
    </source>
</reference>
<feature type="transmembrane region" description="Helical" evidence="1">
    <location>
        <begin position="164"/>
        <end position="184"/>
    </location>
</feature>
<gene>
    <name evidence="3" type="ORF">GCM10007940_12640</name>
</gene>
<feature type="transmembrane region" description="Helical" evidence="1">
    <location>
        <begin position="133"/>
        <end position="152"/>
    </location>
</feature>
<dbReference type="Gene3D" id="2.30.30.40">
    <property type="entry name" value="SH3 Domains"/>
    <property type="match status" value="1"/>
</dbReference>
<dbReference type="Gene3D" id="1.25.40.10">
    <property type="entry name" value="Tetratricopeptide repeat domain"/>
    <property type="match status" value="1"/>
</dbReference>
<name>A0AA37WEE4_9BACT</name>
<keyword evidence="1" id="KW-0812">Transmembrane</keyword>
<keyword evidence="1" id="KW-1133">Transmembrane helix</keyword>
<accession>A0AA37WEE4</accession>
<dbReference type="InterPro" id="IPR011990">
    <property type="entry name" value="TPR-like_helical_dom_sf"/>
</dbReference>
<evidence type="ECO:0000256" key="2">
    <source>
        <dbReference type="SAM" id="SignalP"/>
    </source>
</evidence>
<feature type="chain" id="PRO_5041454743" description="Tetratricopeptide repeat protein" evidence="2">
    <location>
        <begin position="20"/>
        <end position="255"/>
    </location>
</feature>
<keyword evidence="4" id="KW-1185">Reference proteome</keyword>
<keyword evidence="2" id="KW-0732">Signal</keyword>
<evidence type="ECO:0000256" key="1">
    <source>
        <dbReference type="SAM" id="Phobius"/>
    </source>
</evidence>
<proteinExistence type="predicted"/>
<dbReference type="AlphaFoldDB" id="A0AA37WEE4"/>
<feature type="signal peptide" evidence="2">
    <location>
        <begin position="1"/>
        <end position="19"/>
    </location>
</feature>
<dbReference type="RefSeq" id="WP_235291160.1">
    <property type="nucleotide sequence ID" value="NZ_BSOH01000007.1"/>
</dbReference>